<dbReference type="Gene3D" id="1.25.40.20">
    <property type="entry name" value="Ankyrin repeat-containing domain"/>
    <property type="match status" value="2"/>
</dbReference>
<reference evidence="4" key="1">
    <citation type="submission" date="2021-03" db="EMBL/GenBank/DDBJ databases">
        <authorList>
            <person name="Bekaert M."/>
        </authorList>
    </citation>
    <scope>NUCLEOTIDE SEQUENCE</scope>
</reference>
<sequence>MPLLFTCYQGYTDMVQWILDNEAEVNHSEKVNNTDLFEAWSQKLYCILRWEHRWTNHVDLDDINCFTPLHLAVLRGHADIVQMLLMKNADVDLCFNSGFSNFCRAQQNERNDMFSMLLKKSRLDRCILNGICPLSVASEQGNIDIVKLLLEKNPTVDLRDNIGMTALYIACWKGHTTIMGMLLEKDPNIDLCNKYGKSPLFIASQEGHTDIVRLLLKRNPDIDLCDNDGLNALYVACYYGYTTIVIMLLEKESESRFMSQIRMLSSAPDYSFYTY</sequence>
<dbReference type="InterPro" id="IPR036770">
    <property type="entry name" value="Ankyrin_rpt-contain_sf"/>
</dbReference>
<evidence type="ECO:0000256" key="1">
    <source>
        <dbReference type="ARBA" id="ARBA00022737"/>
    </source>
</evidence>
<keyword evidence="1" id="KW-0677">Repeat</keyword>
<dbReference type="SMART" id="SM00248">
    <property type="entry name" value="ANK"/>
    <property type="match status" value="6"/>
</dbReference>
<dbReference type="SUPFAM" id="SSF48403">
    <property type="entry name" value="Ankyrin repeat"/>
    <property type="match status" value="1"/>
</dbReference>
<keyword evidence="5" id="KW-1185">Reference proteome</keyword>
<dbReference type="Pfam" id="PF12796">
    <property type="entry name" value="Ank_2"/>
    <property type="match status" value="1"/>
</dbReference>
<gene>
    <name evidence="4" type="ORF">MEDL_63837</name>
</gene>
<dbReference type="OrthoDB" id="10251692at2759"/>
<proteinExistence type="predicted"/>
<keyword evidence="2 3" id="KW-0040">ANK repeat</keyword>
<feature type="repeat" description="ANK" evidence="3">
    <location>
        <begin position="195"/>
        <end position="227"/>
    </location>
</feature>
<feature type="repeat" description="ANK" evidence="3">
    <location>
        <begin position="64"/>
        <end position="96"/>
    </location>
</feature>
<dbReference type="PANTHER" id="PTHR24126">
    <property type="entry name" value="ANKYRIN REPEAT, PH AND SEC7 DOMAIN CONTAINING PROTEIN SECG-RELATED"/>
    <property type="match status" value="1"/>
</dbReference>
<dbReference type="AlphaFoldDB" id="A0A8S3VF81"/>
<dbReference type="Pfam" id="PF13637">
    <property type="entry name" value="Ank_4"/>
    <property type="match status" value="1"/>
</dbReference>
<organism evidence="4 5">
    <name type="scientific">Mytilus edulis</name>
    <name type="common">Blue mussel</name>
    <dbReference type="NCBI Taxonomy" id="6550"/>
    <lineage>
        <taxon>Eukaryota</taxon>
        <taxon>Metazoa</taxon>
        <taxon>Spiralia</taxon>
        <taxon>Lophotrochozoa</taxon>
        <taxon>Mollusca</taxon>
        <taxon>Bivalvia</taxon>
        <taxon>Autobranchia</taxon>
        <taxon>Pteriomorphia</taxon>
        <taxon>Mytilida</taxon>
        <taxon>Mytiloidea</taxon>
        <taxon>Mytilidae</taxon>
        <taxon>Mytilinae</taxon>
        <taxon>Mytilus</taxon>
    </lineage>
</organism>
<comment type="caution">
    <text evidence="4">The sequence shown here is derived from an EMBL/GenBank/DDBJ whole genome shotgun (WGS) entry which is preliminary data.</text>
</comment>
<protein>
    <submittedName>
        <fullName evidence="4">ANKRD50</fullName>
    </submittedName>
</protein>
<name>A0A8S3VF81_MYTED</name>
<dbReference type="Proteomes" id="UP000683360">
    <property type="component" value="Unassembled WGS sequence"/>
</dbReference>
<evidence type="ECO:0000313" key="5">
    <source>
        <dbReference type="Proteomes" id="UP000683360"/>
    </source>
</evidence>
<accession>A0A8S3VF81</accession>
<dbReference type="InterPro" id="IPR002110">
    <property type="entry name" value="Ankyrin_rpt"/>
</dbReference>
<dbReference type="Pfam" id="PF00023">
    <property type="entry name" value="Ank"/>
    <property type="match status" value="1"/>
</dbReference>
<evidence type="ECO:0000313" key="4">
    <source>
        <dbReference type="EMBL" id="CAG2252272.1"/>
    </source>
</evidence>
<dbReference type="PROSITE" id="PS50088">
    <property type="entry name" value="ANK_REPEAT"/>
    <property type="match status" value="4"/>
</dbReference>
<feature type="repeat" description="ANK" evidence="3">
    <location>
        <begin position="162"/>
        <end position="194"/>
    </location>
</feature>
<evidence type="ECO:0000256" key="3">
    <source>
        <dbReference type="PROSITE-ProRule" id="PRU00023"/>
    </source>
</evidence>
<dbReference type="PROSITE" id="PS50297">
    <property type="entry name" value="ANK_REP_REGION"/>
    <property type="match status" value="3"/>
</dbReference>
<feature type="repeat" description="ANK" evidence="3">
    <location>
        <begin position="129"/>
        <end position="161"/>
    </location>
</feature>
<evidence type="ECO:0000256" key="2">
    <source>
        <dbReference type="ARBA" id="ARBA00023043"/>
    </source>
</evidence>
<dbReference type="EMBL" id="CAJPWZ010003113">
    <property type="protein sequence ID" value="CAG2252272.1"/>
    <property type="molecule type" value="Genomic_DNA"/>
</dbReference>
<dbReference type="PANTHER" id="PTHR24126:SF14">
    <property type="entry name" value="ANK_REP_REGION DOMAIN-CONTAINING PROTEIN"/>
    <property type="match status" value="1"/>
</dbReference>